<feature type="compositionally biased region" description="Low complexity" evidence="1">
    <location>
        <begin position="70"/>
        <end position="111"/>
    </location>
</feature>
<comment type="caution">
    <text evidence="2">The sequence shown here is derived from an EMBL/GenBank/DDBJ whole genome shotgun (WGS) entry which is preliminary data.</text>
</comment>
<evidence type="ECO:0008006" key="4">
    <source>
        <dbReference type="Google" id="ProtNLM"/>
    </source>
</evidence>
<dbReference type="Proteomes" id="UP001566331">
    <property type="component" value="Unassembled WGS sequence"/>
</dbReference>
<evidence type="ECO:0000313" key="2">
    <source>
        <dbReference type="EMBL" id="MEZ0476599.1"/>
    </source>
</evidence>
<accession>A0ABV4HZ01</accession>
<feature type="compositionally biased region" description="Polar residues" evidence="1">
    <location>
        <begin position="42"/>
        <end position="58"/>
    </location>
</feature>
<evidence type="ECO:0000256" key="1">
    <source>
        <dbReference type="SAM" id="MobiDB-lite"/>
    </source>
</evidence>
<gene>
    <name evidence="2" type="ORF">AB6713_18565</name>
</gene>
<feature type="region of interest" description="Disordered" evidence="1">
    <location>
        <begin position="28"/>
        <end position="111"/>
    </location>
</feature>
<evidence type="ECO:0000313" key="3">
    <source>
        <dbReference type="Proteomes" id="UP001566331"/>
    </source>
</evidence>
<dbReference type="EMBL" id="JBFWIC010000041">
    <property type="protein sequence ID" value="MEZ0476599.1"/>
    <property type="molecule type" value="Genomic_DNA"/>
</dbReference>
<proteinExistence type="predicted"/>
<reference evidence="2 3" key="1">
    <citation type="submission" date="2024-07" db="EMBL/GenBank/DDBJ databases">
        <title>Luteimonas salilacus sp. nov., isolated from the shore soil of Salt Lake in Tibet of China.</title>
        <authorList>
            <person name="Zhang X."/>
            <person name="Li A."/>
        </authorList>
    </citation>
    <scope>NUCLEOTIDE SEQUENCE [LARGE SCALE GENOMIC DNA]</scope>
    <source>
        <strain evidence="2 3">B3-2-R+30</strain>
    </source>
</reference>
<sequence length="354" mass="34570">MSGNSNNWMYKDGDTFAALIESYSVAERGGCPCPEKVPAGSAASQGSTTKGAWTMTDTSGVSGGSGNNGASGSSSNHDASSEASAQDAQSSASDAAEAASEAANASNTADAQAAADRAAAAADQTQAAADAAQAAAQANPTTENQAQAAAAQAQATAAQAQATAAQTAVDATVANATAQANPTADNVAAAQAAAAAASAAATAAISAQTAADALSNAVNGVPSAIAAAPIDLSISPSVRAQLTASPLDGLSVEVPGLLNAKGQLIDTCGQVVQSASVNRGVPADETDFAKTMEHLDRMVAGPISGPVYSASFARAFADGTLSAEDEKHLDNVHAVGEIVDGVFEHHQQRAEEGG</sequence>
<dbReference type="RefSeq" id="WP_370565722.1">
    <property type="nucleotide sequence ID" value="NZ_JBFWIB010000023.1"/>
</dbReference>
<keyword evidence="3" id="KW-1185">Reference proteome</keyword>
<name>A0ABV4HZ01_9GAMM</name>
<organism evidence="2 3">
    <name type="scientific">Luteimonas salinilitoris</name>
    <dbReference type="NCBI Taxonomy" id="3237697"/>
    <lineage>
        <taxon>Bacteria</taxon>
        <taxon>Pseudomonadati</taxon>
        <taxon>Pseudomonadota</taxon>
        <taxon>Gammaproteobacteria</taxon>
        <taxon>Lysobacterales</taxon>
        <taxon>Lysobacteraceae</taxon>
        <taxon>Luteimonas</taxon>
    </lineage>
</organism>
<protein>
    <recommendedName>
        <fullName evidence="4">Methyl-accepting transducer domain-containing protein</fullName>
    </recommendedName>
</protein>